<dbReference type="PANTHER" id="PTHR21600">
    <property type="entry name" value="MITOCHONDRIAL RNA PSEUDOURIDINE SYNTHASE"/>
    <property type="match status" value="1"/>
</dbReference>
<evidence type="ECO:0000313" key="7">
    <source>
        <dbReference type="Proteomes" id="UP000483362"/>
    </source>
</evidence>
<dbReference type="RefSeq" id="WP_154327846.1">
    <property type="nucleotide sequence ID" value="NZ_CP045696.1"/>
</dbReference>
<evidence type="ECO:0000256" key="1">
    <source>
        <dbReference type="ARBA" id="ARBA00010876"/>
    </source>
</evidence>
<dbReference type="InterPro" id="IPR020103">
    <property type="entry name" value="PsdUridine_synth_cat_dom_sf"/>
</dbReference>
<evidence type="ECO:0000259" key="5">
    <source>
        <dbReference type="Pfam" id="PF00849"/>
    </source>
</evidence>
<keyword evidence="2" id="KW-0413">Isomerase</keyword>
<name>A0A6L5X7N3_9BACT</name>
<dbReference type="GO" id="GO:0000455">
    <property type="term" value="P:enzyme-directed rRNA pseudouridine synthesis"/>
    <property type="evidence" value="ECO:0007669"/>
    <property type="project" value="TreeGrafter"/>
</dbReference>
<dbReference type="GO" id="GO:0003723">
    <property type="term" value="F:RNA binding"/>
    <property type="evidence" value="ECO:0007669"/>
    <property type="project" value="UniProtKB-KW"/>
</dbReference>
<organism evidence="6 7">
    <name type="scientific">Sodaliphilus pleomorphus</name>
    <dbReference type="NCBI Taxonomy" id="2606626"/>
    <lineage>
        <taxon>Bacteria</taxon>
        <taxon>Pseudomonadati</taxon>
        <taxon>Bacteroidota</taxon>
        <taxon>Bacteroidia</taxon>
        <taxon>Bacteroidales</taxon>
        <taxon>Muribaculaceae</taxon>
        <taxon>Sodaliphilus</taxon>
    </lineage>
</organism>
<dbReference type="GO" id="GO:0140098">
    <property type="term" value="F:catalytic activity, acting on RNA"/>
    <property type="evidence" value="ECO:0007669"/>
    <property type="project" value="UniProtKB-ARBA"/>
</dbReference>
<dbReference type="EMBL" id="VULT01000001">
    <property type="protein sequence ID" value="MSS16369.1"/>
    <property type="molecule type" value="Genomic_DNA"/>
</dbReference>
<keyword evidence="3" id="KW-0694">RNA-binding</keyword>
<dbReference type="PROSITE" id="PS01129">
    <property type="entry name" value="PSI_RLU"/>
    <property type="match status" value="1"/>
</dbReference>
<evidence type="ECO:0000256" key="4">
    <source>
        <dbReference type="SAM" id="MobiDB-lite"/>
    </source>
</evidence>
<comment type="similarity">
    <text evidence="1">Belongs to the pseudouridine synthase RluA family.</text>
</comment>
<protein>
    <submittedName>
        <fullName evidence="6">RluA family pseudouridine synthase</fullName>
    </submittedName>
</protein>
<feature type="domain" description="Pseudouridine synthase RsuA/RluA-like" evidence="5">
    <location>
        <begin position="100"/>
        <end position="252"/>
    </location>
</feature>
<dbReference type="Pfam" id="PF00849">
    <property type="entry name" value="PseudoU_synth_2"/>
    <property type="match status" value="1"/>
</dbReference>
<dbReference type="SUPFAM" id="SSF55120">
    <property type="entry name" value="Pseudouridine synthase"/>
    <property type="match status" value="1"/>
</dbReference>
<dbReference type="PANTHER" id="PTHR21600:SF44">
    <property type="entry name" value="RIBOSOMAL LARGE SUBUNIT PSEUDOURIDINE SYNTHASE D"/>
    <property type="match status" value="1"/>
</dbReference>
<reference evidence="6 7" key="1">
    <citation type="submission" date="2019-08" db="EMBL/GenBank/DDBJ databases">
        <title>In-depth cultivation of the pig gut microbiome towards novel bacterial diversity and tailored functional studies.</title>
        <authorList>
            <person name="Wylensek D."/>
            <person name="Hitch T.C.A."/>
            <person name="Clavel T."/>
        </authorList>
    </citation>
    <scope>NUCLEOTIDE SEQUENCE [LARGE SCALE GENOMIC DNA]</scope>
    <source>
        <strain evidence="6 7">Oil-RF-744-WCA-WT-10</strain>
    </source>
</reference>
<comment type="caution">
    <text evidence="6">The sequence shown here is derived from an EMBL/GenBank/DDBJ whole genome shotgun (WGS) entry which is preliminary data.</text>
</comment>
<accession>A0A6L5X7N3</accession>
<dbReference type="InterPro" id="IPR006145">
    <property type="entry name" value="PsdUridine_synth_RsuA/RluA"/>
</dbReference>
<dbReference type="PROSITE" id="PS50889">
    <property type="entry name" value="S4"/>
    <property type="match status" value="1"/>
</dbReference>
<evidence type="ECO:0000313" key="6">
    <source>
        <dbReference type="EMBL" id="MSS16369.1"/>
    </source>
</evidence>
<proteinExistence type="inferred from homology"/>
<evidence type="ECO:0000256" key="2">
    <source>
        <dbReference type="ARBA" id="ARBA00023235"/>
    </source>
</evidence>
<dbReference type="InterPro" id="IPR050188">
    <property type="entry name" value="RluA_PseudoU_synthase"/>
</dbReference>
<feature type="region of interest" description="Disordered" evidence="4">
    <location>
        <begin position="1"/>
        <end position="23"/>
    </location>
</feature>
<gene>
    <name evidence="6" type="ORF">FYJ29_01075</name>
</gene>
<dbReference type="CDD" id="cd02869">
    <property type="entry name" value="PseudoU_synth_RluA_like"/>
    <property type="match status" value="1"/>
</dbReference>
<dbReference type="Proteomes" id="UP000483362">
    <property type="component" value="Unassembled WGS sequence"/>
</dbReference>
<sequence>MRQPNQRRNGQRRKSGPDNIQKFTVPQAGPLLEVAGAILKDHTPTKVKSMLRHNQLAVNGTPSTQYNRPVQAGDELWVNYDGSFRIFSHPKIKIVYQDDDIMVIDKGYGMLSTAAGRSKDETVFSVLRDYVKQGNEHAHIYVVHRLDRDTSGLMLLARTAKARDKMVNNWNKMVPERKYEAIVEGIVHSDKGHVINYLRNADNYEVLSSDDPELGGEKATTHYYTLERGNRNTHMLLWLHVGHKNQLRVHMKDLGHPISGDRKYGGHSNAIHRLALHATHITCVHPVTGETMHFDSPMPAEFKKLL</sequence>
<dbReference type="InterPro" id="IPR006224">
    <property type="entry name" value="PsdUridine_synth_RluA-like_CS"/>
</dbReference>
<keyword evidence="7" id="KW-1185">Reference proteome</keyword>
<dbReference type="Gene3D" id="3.30.2350.10">
    <property type="entry name" value="Pseudouridine synthase"/>
    <property type="match status" value="1"/>
</dbReference>
<dbReference type="GO" id="GO:0009982">
    <property type="term" value="F:pseudouridine synthase activity"/>
    <property type="evidence" value="ECO:0007669"/>
    <property type="project" value="InterPro"/>
</dbReference>
<evidence type="ECO:0000256" key="3">
    <source>
        <dbReference type="PROSITE-ProRule" id="PRU00182"/>
    </source>
</evidence>
<dbReference type="AlphaFoldDB" id="A0A6L5X7N3"/>